<sequence>MAVSSYNKYLRQLLGKCECILAFDTAADYLGLTNGGQRAVAQIYVKKKQDVEETEQTVLQSFDQIEYEMCCGLLCTTVNQTIMDLLEQNGDEQIIVESLANYYEEHGNTFKGLQIPEHLKERFDKYSGWAKEYYEE</sequence>
<protein>
    <submittedName>
        <fullName evidence="1">Uncharacterized protein</fullName>
    </submittedName>
</protein>
<dbReference type="EMBL" id="DXIQ01000034">
    <property type="protein sequence ID" value="HIV38492.1"/>
    <property type="molecule type" value="Genomic_DNA"/>
</dbReference>
<accession>A0A9D1TFK5</accession>
<gene>
    <name evidence="1" type="ORF">H9747_05755</name>
</gene>
<proteinExistence type="predicted"/>
<name>A0A9D1TFK5_9FIRM</name>
<organism evidence="1 2">
    <name type="scientific">Candidatus Blautia stercorigallinarum</name>
    <dbReference type="NCBI Taxonomy" id="2838501"/>
    <lineage>
        <taxon>Bacteria</taxon>
        <taxon>Bacillati</taxon>
        <taxon>Bacillota</taxon>
        <taxon>Clostridia</taxon>
        <taxon>Lachnospirales</taxon>
        <taxon>Lachnospiraceae</taxon>
        <taxon>Blautia</taxon>
    </lineage>
</organism>
<dbReference type="AlphaFoldDB" id="A0A9D1TFK5"/>
<reference evidence="1" key="1">
    <citation type="journal article" date="2021" name="PeerJ">
        <title>Extensive microbial diversity within the chicken gut microbiome revealed by metagenomics and culture.</title>
        <authorList>
            <person name="Gilroy R."/>
            <person name="Ravi A."/>
            <person name="Getino M."/>
            <person name="Pursley I."/>
            <person name="Horton D.L."/>
            <person name="Alikhan N.F."/>
            <person name="Baker D."/>
            <person name="Gharbi K."/>
            <person name="Hall N."/>
            <person name="Watson M."/>
            <person name="Adriaenssens E.M."/>
            <person name="Foster-Nyarko E."/>
            <person name="Jarju S."/>
            <person name="Secka A."/>
            <person name="Antonio M."/>
            <person name="Oren A."/>
            <person name="Chaudhuri R.R."/>
            <person name="La Ragione R."/>
            <person name="Hildebrand F."/>
            <person name="Pallen M.J."/>
        </authorList>
    </citation>
    <scope>NUCLEOTIDE SEQUENCE</scope>
    <source>
        <strain evidence="1">CHK195-9823</strain>
    </source>
</reference>
<comment type="caution">
    <text evidence="1">The sequence shown here is derived from an EMBL/GenBank/DDBJ whole genome shotgun (WGS) entry which is preliminary data.</text>
</comment>
<dbReference type="Proteomes" id="UP000886814">
    <property type="component" value="Unassembled WGS sequence"/>
</dbReference>
<evidence type="ECO:0000313" key="1">
    <source>
        <dbReference type="EMBL" id="HIV38492.1"/>
    </source>
</evidence>
<evidence type="ECO:0000313" key="2">
    <source>
        <dbReference type="Proteomes" id="UP000886814"/>
    </source>
</evidence>
<reference evidence="1" key="2">
    <citation type="submission" date="2021-04" db="EMBL/GenBank/DDBJ databases">
        <authorList>
            <person name="Gilroy R."/>
        </authorList>
    </citation>
    <scope>NUCLEOTIDE SEQUENCE</scope>
    <source>
        <strain evidence="1">CHK195-9823</strain>
    </source>
</reference>